<sequence>MFLIQSVCVNFSILGFLSSTSASYPHCLSIMLHKYMKVYTSSRSSSCSFVWLILSVLFIRILIFTSVMLLLHWLSSSTFAAIYRVIGINHIQISSHPVAFEFAVFPKIWSL</sequence>
<keyword evidence="1" id="KW-1133">Transmembrane helix</keyword>
<evidence type="ECO:0000256" key="1">
    <source>
        <dbReference type="SAM" id="Phobius"/>
    </source>
</evidence>
<proteinExistence type="predicted"/>
<evidence type="ECO:0000313" key="2">
    <source>
        <dbReference type="Proteomes" id="UP000050791"/>
    </source>
</evidence>
<accession>A0AA85BPX6</accession>
<dbReference type="AlphaFoldDB" id="A0AA85BPX6"/>
<reference evidence="3" key="1">
    <citation type="submission" date="2023-11" db="UniProtKB">
        <authorList>
            <consortium name="WormBaseParasite"/>
        </authorList>
    </citation>
    <scope>IDENTIFICATION</scope>
</reference>
<dbReference type="WBParaSite" id="SMTH1_70880.1">
    <property type="protein sequence ID" value="SMTH1_70880.1"/>
    <property type="gene ID" value="SMTH1_70880"/>
</dbReference>
<evidence type="ECO:0000313" key="3">
    <source>
        <dbReference type="WBParaSite" id="SMTH1_70880.1"/>
    </source>
</evidence>
<protein>
    <submittedName>
        <fullName evidence="3">Uncharacterized protein</fullName>
    </submittedName>
</protein>
<keyword evidence="1" id="KW-0472">Membrane</keyword>
<organism evidence="2 3">
    <name type="scientific">Schistosoma mattheei</name>
    <dbReference type="NCBI Taxonomy" id="31246"/>
    <lineage>
        <taxon>Eukaryota</taxon>
        <taxon>Metazoa</taxon>
        <taxon>Spiralia</taxon>
        <taxon>Lophotrochozoa</taxon>
        <taxon>Platyhelminthes</taxon>
        <taxon>Trematoda</taxon>
        <taxon>Digenea</taxon>
        <taxon>Strigeidida</taxon>
        <taxon>Schistosomatoidea</taxon>
        <taxon>Schistosomatidae</taxon>
        <taxon>Schistosoma</taxon>
    </lineage>
</organism>
<dbReference type="Proteomes" id="UP000050791">
    <property type="component" value="Unassembled WGS sequence"/>
</dbReference>
<name>A0AA85BPX6_9TREM</name>
<feature type="transmembrane region" description="Helical" evidence="1">
    <location>
        <begin position="49"/>
        <end position="74"/>
    </location>
</feature>
<keyword evidence="1" id="KW-0812">Transmembrane</keyword>